<dbReference type="PROSITE" id="PS52035">
    <property type="entry name" value="PEPTIDASE_M14"/>
    <property type="match status" value="2"/>
</dbReference>
<dbReference type="InterPro" id="IPR057246">
    <property type="entry name" value="CARBOXYPEPT_ZN_1"/>
</dbReference>
<dbReference type="OMA" id="KEIHIMV"/>
<organism evidence="17 18">
    <name type="scientific">Lucilia cuprina</name>
    <name type="common">Green bottle fly</name>
    <name type="synonym">Australian sheep blowfly</name>
    <dbReference type="NCBI Taxonomy" id="7375"/>
    <lineage>
        <taxon>Eukaryota</taxon>
        <taxon>Metazoa</taxon>
        <taxon>Ecdysozoa</taxon>
        <taxon>Arthropoda</taxon>
        <taxon>Hexapoda</taxon>
        <taxon>Insecta</taxon>
        <taxon>Pterygota</taxon>
        <taxon>Neoptera</taxon>
        <taxon>Endopterygota</taxon>
        <taxon>Diptera</taxon>
        <taxon>Brachycera</taxon>
        <taxon>Muscomorpha</taxon>
        <taxon>Oestroidea</taxon>
        <taxon>Calliphoridae</taxon>
        <taxon>Luciliinae</taxon>
        <taxon>Lucilia</taxon>
    </lineage>
</organism>
<keyword evidence="5" id="KW-0121">Carboxypeptidase</keyword>
<evidence type="ECO:0000256" key="3">
    <source>
        <dbReference type="ARBA" id="ARBA00005988"/>
    </source>
</evidence>
<dbReference type="InterPro" id="IPR036990">
    <property type="entry name" value="M14A-like_propep"/>
</dbReference>
<dbReference type="FunFam" id="3.40.630.10:FF:000040">
    <property type="entry name" value="zinc carboxypeptidase"/>
    <property type="match status" value="2"/>
</dbReference>
<keyword evidence="12" id="KW-1015">Disulfide bond</keyword>
<sequence length="871" mass="98782">QSPAFSIQSTADRCGTMKLLLTLFAIFAIINAASIKFDEPKVNYEGYKVYKVKIANKEQRTLIQELVNKLEVSIWHEDVENIDLMVNPKYLSAFKNITLNRGIEHYEMISNLQSLINEEQKALNDNLDNSEFTWSRYHKLPQIEAFIDNILSKFPSVTEEFVIGQSYEGRKIRGIKISYKTGNPGIFIESNIHAREWITSATATWFINELLTSNDTNVRKLAENYDWYIVPVLNVDGFVYTHEKDRLWRKTRQPVEHSKCIGADGNRNFDSYWGMEGGSSSNPCASDYAGPKAFSEPEIKSLADYLQANRNKFNILIAFHCYGQVLLSPYGHTTEVLPENYDDLMKVAKAYSDAVGNVSYGTKYTYGTSAGAMYLATGATIEYAYNEVDIKITYTIEMRDTGRYGFVLPPVQILPNCEETMTGILALFSLCLNGSDTTPIIMRFIVILATLVVCATAASLHKQPTVNDSGKIRYDDYKVYKLNIKNKVQLSIVNILQDLSEKYNIWKDYDEATKEIHIMVKPQEVSNFLQLLKVYGFESELMINNVQELIDVEETASELSADNVEFSWTRYYQLHEIEQWLDGILAAYPNVTEGFEVGKSYENRTIRGIKISHKAGNPGIFIESNIHAREWITSATATWFINQLLTSQDPAVRNLAESYDWYIIPVFNVDGFVYSHEKDRMWRKTRQPVESNTCIGTDANRNFDSHWMANGGASSNPCSETFAGPKAFSEPEAAALAKYVTSIKDKIKIYLSFHSYGQYLLSPYGHTAEEFPENYDDIVAIGKAFHDAIADLPYKTEYRYGSTATVLYVASGSSVDWVFNTLGVKVGYTIEYRDKGRYGFVLPPVQILPNCEELMAGMIALVGKSKELNYV</sequence>
<feature type="active site" description="Proton donor/acceptor" evidence="15">
    <location>
        <position position="831"/>
    </location>
</feature>
<dbReference type="Gene3D" id="3.30.70.340">
    <property type="entry name" value="Metallocarboxypeptidase-like"/>
    <property type="match status" value="2"/>
</dbReference>
<evidence type="ECO:0000256" key="2">
    <source>
        <dbReference type="ARBA" id="ARBA00004613"/>
    </source>
</evidence>
<feature type="active site" description="Proton donor/acceptor" evidence="15">
    <location>
        <position position="397"/>
    </location>
</feature>
<keyword evidence="4" id="KW-0964">Secreted</keyword>
<evidence type="ECO:0000256" key="12">
    <source>
        <dbReference type="ARBA" id="ARBA00023157"/>
    </source>
</evidence>
<reference evidence="17 18" key="1">
    <citation type="journal article" date="2015" name="Nat. Commun.">
        <title>Lucilia cuprina genome unlocks parasitic fly biology to underpin future interventions.</title>
        <authorList>
            <person name="Anstead C.A."/>
            <person name="Korhonen P.K."/>
            <person name="Young N.D."/>
            <person name="Hall R.S."/>
            <person name="Jex A.R."/>
            <person name="Murali S.C."/>
            <person name="Hughes D.S."/>
            <person name="Lee S.F."/>
            <person name="Perry T."/>
            <person name="Stroehlein A.J."/>
            <person name="Ansell B.R."/>
            <person name="Breugelmans B."/>
            <person name="Hofmann A."/>
            <person name="Qu J."/>
            <person name="Dugan S."/>
            <person name="Lee S.L."/>
            <person name="Chao H."/>
            <person name="Dinh H."/>
            <person name="Han Y."/>
            <person name="Doddapaneni H.V."/>
            <person name="Worley K.C."/>
            <person name="Muzny D.M."/>
            <person name="Ioannidis P."/>
            <person name="Waterhouse R.M."/>
            <person name="Zdobnov E.M."/>
            <person name="James P.J."/>
            <person name="Bagnall N.H."/>
            <person name="Kotze A.C."/>
            <person name="Gibbs R.A."/>
            <person name="Richards S."/>
            <person name="Batterham P."/>
            <person name="Gasser R.B."/>
        </authorList>
    </citation>
    <scope>NUCLEOTIDE SEQUENCE [LARGE SCALE GENOMIC DNA]</scope>
    <source>
        <strain evidence="17 18">LS</strain>
        <tissue evidence="17">Full body</tissue>
    </source>
</reference>
<keyword evidence="10" id="KW-0862">Zinc</keyword>
<proteinExistence type="inferred from homology"/>
<dbReference type="PANTHER" id="PTHR11705:SF123">
    <property type="entry name" value="PEPTIDASE M14 CARBOXYPEPTIDASE A DOMAIN-CONTAINING PROTEIN-RELATED"/>
    <property type="match status" value="1"/>
</dbReference>
<comment type="function">
    <text evidence="13">Involved in the digestion of the blood meal.</text>
</comment>
<dbReference type="Pfam" id="PF02244">
    <property type="entry name" value="Propep_M14"/>
    <property type="match status" value="2"/>
</dbReference>
<evidence type="ECO:0000256" key="6">
    <source>
        <dbReference type="ARBA" id="ARBA00022670"/>
    </source>
</evidence>
<dbReference type="FunFam" id="3.30.70.340:FF:000002">
    <property type="entry name" value="Carboxypeptidase A"/>
    <property type="match status" value="1"/>
</dbReference>
<dbReference type="SUPFAM" id="SSF54897">
    <property type="entry name" value="Protease propeptides/inhibitors"/>
    <property type="match status" value="2"/>
</dbReference>
<feature type="domain" description="Peptidase M14" evidence="16">
    <location>
        <begin position="136"/>
        <end position="431"/>
    </location>
</feature>
<keyword evidence="7" id="KW-0479">Metal-binding</keyword>
<evidence type="ECO:0000256" key="11">
    <source>
        <dbReference type="ARBA" id="ARBA00023049"/>
    </source>
</evidence>
<comment type="similarity">
    <text evidence="3 15">Belongs to the peptidase M14 family.</text>
</comment>
<evidence type="ECO:0000259" key="16">
    <source>
        <dbReference type="PROSITE" id="PS52035"/>
    </source>
</evidence>
<dbReference type="PRINTS" id="PR00765">
    <property type="entry name" value="CRBOXYPTASEA"/>
</dbReference>
<evidence type="ECO:0000256" key="7">
    <source>
        <dbReference type="ARBA" id="ARBA00022723"/>
    </source>
</evidence>
<dbReference type="GO" id="GO:0004181">
    <property type="term" value="F:metallocarboxypeptidase activity"/>
    <property type="evidence" value="ECO:0007669"/>
    <property type="project" value="InterPro"/>
</dbReference>
<comment type="caution">
    <text evidence="17">The sequence shown here is derived from an EMBL/GenBank/DDBJ whole genome shotgun (WGS) entry which is preliminary data.</text>
</comment>
<dbReference type="Pfam" id="PF00246">
    <property type="entry name" value="Peptidase_M14"/>
    <property type="match status" value="2"/>
</dbReference>
<dbReference type="OrthoDB" id="3626597at2759"/>
<keyword evidence="11" id="KW-0482">Metalloprotease</keyword>
<comment type="cofactor">
    <cofactor evidence="1">
        <name>Zn(2+)</name>
        <dbReference type="ChEBI" id="CHEBI:29105"/>
    </cofactor>
</comment>
<name>A0A0L0BSG1_LUCCU</name>
<dbReference type="Gene3D" id="3.40.630.10">
    <property type="entry name" value="Zn peptidases"/>
    <property type="match status" value="2"/>
</dbReference>
<dbReference type="InterPro" id="IPR003146">
    <property type="entry name" value="M14A_act_pep"/>
</dbReference>
<dbReference type="PANTHER" id="PTHR11705">
    <property type="entry name" value="PROTEASE FAMILY M14 CARBOXYPEPTIDASE A,B"/>
    <property type="match status" value="1"/>
</dbReference>
<evidence type="ECO:0000256" key="10">
    <source>
        <dbReference type="ARBA" id="ARBA00022833"/>
    </source>
</evidence>
<dbReference type="InterPro" id="IPR000834">
    <property type="entry name" value="Peptidase_M14"/>
</dbReference>
<dbReference type="SUPFAM" id="SSF53187">
    <property type="entry name" value="Zn-dependent exopeptidases"/>
    <property type="match status" value="2"/>
</dbReference>
<keyword evidence="18" id="KW-1185">Reference proteome</keyword>
<dbReference type="CDD" id="cd03860">
    <property type="entry name" value="M14_CP_A-B_like"/>
    <property type="match status" value="2"/>
</dbReference>
<feature type="domain" description="Peptidase M14" evidence="16">
    <location>
        <begin position="570"/>
        <end position="865"/>
    </location>
</feature>
<keyword evidence="6" id="KW-0645">Protease</keyword>
<evidence type="ECO:0000256" key="14">
    <source>
        <dbReference type="ARBA" id="ARBA00069039"/>
    </source>
</evidence>
<feature type="non-terminal residue" evidence="17">
    <location>
        <position position="1"/>
    </location>
</feature>
<evidence type="ECO:0000313" key="17">
    <source>
        <dbReference type="EMBL" id="KNC22913.1"/>
    </source>
</evidence>
<dbReference type="STRING" id="7375.A0A0L0BSG1"/>
<evidence type="ECO:0000256" key="4">
    <source>
        <dbReference type="ARBA" id="ARBA00022525"/>
    </source>
</evidence>
<evidence type="ECO:0000256" key="1">
    <source>
        <dbReference type="ARBA" id="ARBA00001947"/>
    </source>
</evidence>
<evidence type="ECO:0000256" key="13">
    <source>
        <dbReference type="ARBA" id="ARBA00057299"/>
    </source>
</evidence>
<accession>A0A0L0BSG1</accession>
<dbReference type="GO" id="GO:0006508">
    <property type="term" value="P:proteolysis"/>
    <property type="evidence" value="ECO:0007669"/>
    <property type="project" value="UniProtKB-KW"/>
</dbReference>
<evidence type="ECO:0000256" key="5">
    <source>
        <dbReference type="ARBA" id="ARBA00022645"/>
    </source>
</evidence>
<evidence type="ECO:0000256" key="9">
    <source>
        <dbReference type="ARBA" id="ARBA00022801"/>
    </source>
</evidence>
<dbReference type="PROSITE" id="PS00132">
    <property type="entry name" value="CARBOXYPEPT_ZN_1"/>
    <property type="match status" value="2"/>
</dbReference>
<keyword evidence="9" id="KW-0378">Hydrolase</keyword>
<evidence type="ECO:0000313" key="18">
    <source>
        <dbReference type="Proteomes" id="UP000037069"/>
    </source>
</evidence>
<comment type="subcellular location">
    <subcellularLocation>
        <location evidence="2">Secreted</location>
    </subcellularLocation>
</comment>
<dbReference type="GO" id="GO:0008270">
    <property type="term" value="F:zinc ion binding"/>
    <property type="evidence" value="ECO:0007669"/>
    <property type="project" value="InterPro"/>
</dbReference>
<protein>
    <recommendedName>
        <fullName evidence="14">Zinc carboxypeptidase A 1</fullName>
    </recommendedName>
</protein>
<dbReference type="SMART" id="SM00631">
    <property type="entry name" value="Zn_pept"/>
    <property type="match status" value="2"/>
</dbReference>
<keyword evidence="8" id="KW-0732">Signal</keyword>
<gene>
    <name evidence="17" type="ORF">FF38_00370</name>
</gene>
<dbReference type="EMBL" id="JRES01001441">
    <property type="protein sequence ID" value="KNC22913.1"/>
    <property type="molecule type" value="Genomic_DNA"/>
</dbReference>
<evidence type="ECO:0000256" key="8">
    <source>
        <dbReference type="ARBA" id="ARBA00022729"/>
    </source>
</evidence>
<dbReference type="GO" id="GO:0005615">
    <property type="term" value="C:extracellular space"/>
    <property type="evidence" value="ECO:0007669"/>
    <property type="project" value="TreeGrafter"/>
</dbReference>
<evidence type="ECO:0000256" key="15">
    <source>
        <dbReference type="PROSITE-ProRule" id="PRU01379"/>
    </source>
</evidence>
<dbReference type="AlphaFoldDB" id="A0A0L0BSG1"/>
<dbReference type="Proteomes" id="UP000037069">
    <property type="component" value="Unassembled WGS sequence"/>
</dbReference>